<keyword evidence="3" id="KW-0723">Serine/threonine-protein kinase</keyword>
<dbReference type="Proteomes" id="UP001209570">
    <property type="component" value="Unassembled WGS sequence"/>
</dbReference>
<organism evidence="10 11">
    <name type="scientific">Pythium insidiosum</name>
    <name type="common">Pythiosis disease agent</name>
    <dbReference type="NCBI Taxonomy" id="114742"/>
    <lineage>
        <taxon>Eukaryota</taxon>
        <taxon>Sar</taxon>
        <taxon>Stramenopiles</taxon>
        <taxon>Oomycota</taxon>
        <taxon>Peronosporomycetes</taxon>
        <taxon>Pythiales</taxon>
        <taxon>Pythiaceae</taxon>
        <taxon>Pythium</taxon>
    </lineage>
</organism>
<dbReference type="EC" id="2.7.11.1" evidence="2"/>
<dbReference type="AlphaFoldDB" id="A0AAD5Q403"/>
<feature type="domain" description="Protein kinase" evidence="9">
    <location>
        <begin position="41"/>
        <end position="376"/>
    </location>
</feature>
<evidence type="ECO:0000256" key="4">
    <source>
        <dbReference type="ARBA" id="ARBA00022679"/>
    </source>
</evidence>
<dbReference type="Pfam" id="PF00069">
    <property type="entry name" value="Pkinase"/>
    <property type="match status" value="2"/>
</dbReference>
<dbReference type="InterPro" id="IPR008271">
    <property type="entry name" value="Ser/Thr_kinase_AS"/>
</dbReference>
<dbReference type="Gene3D" id="3.30.200.20">
    <property type="entry name" value="Phosphorylase Kinase, domain 1"/>
    <property type="match status" value="1"/>
</dbReference>
<evidence type="ECO:0000256" key="3">
    <source>
        <dbReference type="ARBA" id="ARBA00022527"/>
    </source>
</evidence>
<dbReference type="InterPro" id="IPR000719">
    <property type="entry name" value="Prot_kinase_dom"/>
</dbReference>
<dbReference type="PROSITE" id="PS00108">
    <property type="entry name" value="PROTEIN_KINASE_ST"/>
    <property type="match status" value="1"/>
</dbReference>
<evidence type="ECO:0000256" key="7">
    <source>
        <dbReference type="ARBA" id="ARBA00022840"/>
    </source>
</evidence>
<dbReference type="SMART" id="SM00220">
    <property type="entry name" value="S_TKc"/>
    <property type="match status" value="1"/>
</dbReference>
<comment type="similarity">
    <text evidence="1">Belongs to the protein kinase superfamily. AGC Ser/Thr protein kinase family.</text>
</comment>
<name>A0AAD5Q403_PYTIN</name>
<feature type="compositionally biased region" description="Low complexity" evidence="8">
    <location>
        <begin position="209"/>
        <end position="228"/>
    </location>
</feature>
<evidence type="ECO:0000313" key="10">
    <source>
        <dbReference type="EMBL" id="KAJ0392556.1"/>
    </source>
</evidence>
<dbReference type="EMBL" id="JAKCXM010000614">
    <property type="protein sequence ID" value="KAJ0392556.1"/>
    <property type="molecule type" value="Genomic_DNA"/>
</dbReference>
<reference evidence="10" key="1">
    <citation type="submission" date="2021-12" db="EMBL/GenBank/DDBJ databases">
        <title>Prjna785345.</title>
        <authorList>
            <person name="Rujirawat T."/>
            <person name="Krajaejun T."/>
        </authorList>
    </citation>
    <scope>NUCLEOTIDE SEQUENCE</scope>
    <source>
        <strain evidence="10">Pi057C3</strain>
    </source>
</reference>
<evidence type="ECO:0000313" key="11">
    <source>
        <dbReference type="Proteomes" id="UP001209570"/>
    </source>
</evidence>
<evidence type="ECO:0000256" key="1">
    <source>
        <dbReference type="ARBA" id="ARBA00009903"/>
    </source>
</evidence>
<dbReference type="PROSITE" id="PS50011">
    <property type="entry name" value="PROTEIN_KINASE_DOM"/>
    <property type="match status" value="1"/>
</dbReference>
<protein>
    <recommendedName>
        <fullName evidence="2">non-specific serine/threonine protein kinase</fullName>
        <ecNumber evidence="2">2.7.11.1</ecNumber>
    </recommendedName>
</protein>
<keyword evidence="7" id="KW-0067">ATP-binding</keyword>
<feature type="compositionally biased region" description="Acidic residues" evidence="8">
    <location>
        <begin position="229"/>
        <end position="238"/>
    </location>
</feature>
<evidence type="ECO:0000256" key="5">
    <source>
        <dbReference type="ARBA" id="ARBA00022741"/>
    </source>
</evidence>
<sequence>MASAARARWTRSGIWVRSLVRFRLLHKWARRDSARSWTETYECLGLLGVGGAAAVFLVRVRETQALHAMKVMRCAIDEPWSRATLRAQREQRVLSSLNHPFVCGMIDSVRMGAYLGLILDFHAGGSLEDVRHASGGVLCERDVLFYAAELVQTLEYIHTMGFVHRDLKPQNVLLAADGHIRLADFGVAREGLAVSSTKRGASALPDGYSSDGATTTATSTSSSPTWGTDAEDGFTDDDALEPAVQPLSKSTGYLSDDRLRFRSTSLVGTPEYMPPEMILQHETQSTDLDWWALGCLLYELLYGVPPFRAAADASSASPTKALFRRILRGSESLRFPSSPKVSDRCKDLIRRLLATDATKRLGHDGGAAQVKQHAFFHQVRWALLQHDHTPPVAPRPTRDDGCLLTRSLQIEQGDLPSLVADIMIDPACRELPVECCDSSDVPTSNEVV</sequence>
<evidence type="ECO:0000256" key="6">
    <source>
        <dbReference type="ARBA" id="ARBA00022777"/>
    </source>
</evidence>
<comment type="caution">
    <text evidence="10">The sequence shown here is derived from an EMBL/GenBank/DDBJ whole genome shotgun (WGS) entry which is preliminary data.</text>
</comment>
<keyword evidence="5" id="KW-0547">Nucleotide-binding</keyword>
<keyword evidence="4" id="KW-0808">Transferase</keyword>
<proteinExistence type="inferred from homology"/>
<evidence type="ECO:0000256" key="2">
    <source>
        <dbReference type="ARBA" id="ARBA00012513"/>
    </source>
</evidence>
<evidence type="ECO:0000256" key="8">
    <source>
        <dbReference type="SAM" id="MobiDB-lite"/>
    </source>
</evidence>
<accession>A0AAD5Q403</accession>
<dbReference type="GO" id="GO:0005524">
    <property type="term" value="F:ATP binding"/>
    <property type="evidence" value="ECO:0007669"/>
    <property type="project" value="UniProtKB-KW"/>
</dbReference>
<dbReference type="SUPFAM" id="SSF56112">
    <property type="entry name" value="Protein kinase-like (PK-like)"/>
    <property type="match status" value="1"/>
</dbReference>
<dbReference type="PANTHER" id="PTHR45637">
    <property type="entry name" value="FLIPPASE KINASE 1-RELATED"/>
    <property type="match status" value="1"/>
</dbReference>
<gene>
    <name evidence="10" type="ORF">P43SY_000535</name>
</gene>
<keyword evidence="11" id="KW-1185">Reference proteome</keyword>
<evidence type="ECO:0000259" key="9">
    <source>
        <dbReference type="PROSITE" id="PS50011"/>
    </source>
</evidence>
<keyword evidence="6" id="KW-0418">Kinase</keyword>
<dbReference type="GO" id="GO:0004674">
    <property type="term" value="F:protein serine/threonine kinase activity"/>
    <property type="evidence" value="ECO:0007669"/>
    <property type="project" value="UniProtKB-KW"/>
</dbReference>
<feature type="region of interest" description="Disordered" evidence="8">
    <location>
        <begin position="200"/>
        <end position="238"/>
    </location>
</feature>
<dbReference type="Gene3D" id="1.10.510.10">
    <property type="entry name" value="Transferase(Phosphotransferase) domain 1"/>
    <property type="match status" value="2"/>
</dbReference>
<dbReference type="InterPro" id="IPR011009">
    <property type="entry name" value="Kinase-like_dom_sf"/>
</dbReference>